<evidence type="ECO:0000256" key="1">
    <source>
        <dbReference type="ARBA" id="ARBA00005771"/>
    </source>
</evidence>
<gene>
    <name evidence="5" type="ORF">DARMORV10_A02P19090.1</name>
</gene>
<dbReference type="InterPro" id="IPR000863">
    <property type="entry name" value="Sulfotransferase_dom"/>
</dbReference>
<protein>
    <recommendedName>
        <fullName evidence="3">Sulfotransferase</fullName>
        <ecNumber evidence="3">2.8.2.-</ecNumber>
    </recommendedName>
</protein>
<proteinExistence type="inferred from homology"/>
<dbReference type="EC" id="2.8.2.-" evidence="3"/>
<accession>A0A816WXX3</accession>
<evidence type="ECO:0000256" key="2">
    <source>
        <dbReference type="ARBA" id="ARBA00022679"/>
    </source>
</evidence>
<dbReference type="EMBL" id="HG994356">
    <property type="protein sequence ID" value="CAF2139876.1"/>
    <property type="molecule type" value="Genomic_DNA"/>
</dbReference>
<dbReference type="SUPFAM" id="SSF52540">
    <property type="entry name" value="P-loop containing nucleoside triphosphate hydrolases"/>
    <property type="match status" value="1"/>
</dbReference>
<sequence>MYKPSSPTKISLSYSIIKTFSHLSTIPFHLLSSYYNTAHPLFQQTMEPTTTQNGSELELELSEFEKTQKKYQDFIASLPKSKGWRPKEILIQHGGHWWQECLLEGLLHAKDHFQARPTDFLVCSYPKTGTTWLKALTYAIVNRSRFDDATNPLLKRNPHEFVPYVEIDFAFYPTVDVLQDQKNPLFSTHIPNGSLPDSIVNSGCKMVYIWRDPKDTFISMWTFLHKEKSQEGQLASLEESFDMFCKGLSVYGPYLDHVLGYWKAYQENPERILFLRYETMRANPLPFVKRLAEFMGYGFSAEEEEKGVAENVVKLCSFETLKNLEANKGDKEREDRPAVYANSAYFRKGKVGDWANYLTPEMAARIDGLVEEKFRDTGLLEHDQ</sequence>
<organism evidence="5">
    <name type="scientific">Brassica napus</name>
    <name type="common">Rape</name>
    <dbReference type="NCBI Taxonomy" id="3708"/>
    <lineage>
        <taxon>Eukaryota</taxon>
        <taxon>Viridiplantae</taxon>
        <taxon>Streptophyta</taxon>
        <taxon>Embryophyta</taxon>
        <taxon>Tracheophyta</taxon>
        <taxon>Spermatophyta</taxon>
        <taxon>Magnoliopsida</taxon>
        <taxon>eudicotyledons</taxon>
        <taxon>Gunneridae</taxon>
        <taxon>Pentapetalae</taxon>
        <taxon>rosids</taxon>
        <taxon>malvids</taxon>
        <taxon>Brassicales</taxon>
        <taxon>Brassicaceae</taxon>
        <taxon>Brassiceae</taxon>
        <taxon>Brassica</taxon>
    </lineage>
</organism>
<evidence type="ECO:0000256" key="3">
    <source>
        <dbReference type="RuleBase" id="RU361155"/>
    </source>
</evidence>
<reference evidence="5" key="1">
    <citation type="submission" date="2021-01" db="EMBL/GenBank/DDBJ databases">
        <authorList>
            <consortium name="Genoscope - CEA"/>
            <person name="William W."/>
        </authorList>
    </citation>
    <scope>NUCLEOTIDE SEQUENCE</scope>
</reference>
<name>A0A816WXX3_BRANA</name>
<dbReference type="Gene3D" id="3.40.50.300">
    <property type="entry name" value="P-loop containing nucleotide triphosphate hydrolases"/>
    <property type="match status" value="1"/>
</dbReference>
<dbReference type="Proteomes" id="UP001295469">
    <property type="component" value="Chromosome A02"/>
</dbReference>
<evidence type="ECO:0000259" key="4">
    <source>
        <dbReference type="Pfam" id="PF00685"/>
    </source>
</evidence>
<dbReference type="GO" id="GO:0008146">
    <property type="term" value="F:sulfotransferase activity"/>
    <property type="evidence" value="ECO:0007669"/>
    <property type="project" value="InterPro"/>
</dbReference>
<evidence type="ECO:0000313" key="5">
    <source>
        <dbReference type="EMBL" id="CAF2139876.1"/>
    </source>
</evidence>
<feature type="domain" description="Sulfotransferase" evidence="4">
    <location>
        <begin position="117"/>
        <end position="378"/>
    </location>
</feature>
<dbReference type="InterPro" id="IPR027417">
    <property type="entry name" value="P-loop_NTPase"/>
</dbReference>
<dbReference type="AlphaFoldDB" id="A0A816WXX3"/>
<dbReference type="PANTHER" id="PTHR11783">
    <property type="entry name" value="SULFOTRANSFERASE SULT"/>
    <property type="match status" value="1"/>
</dbReference>
<keyword evidence="2 3" id="KW-0808">Transferase</keyword>
<dbReference type="Pfam" id="PF00685">
    <property type="entry name" value="Sulfotransfer_1"/>
    <property type="match status" value="1"/>
</dbReference>
<comment type="similarity">
    <text evidence="1 3">Belongs to the sulfotransferase 1 family.</text>
</comment>
<dbReference type="FunFam" id="3.40.50.300:FF:001258">
    <property type="entry name" value="Sulfotransferase"/>
    <property type="match status" value="1"/>
</dbReference>